<dbReference type="OrthoDB" id="3510772at2"/>
<proteinExistence type="predicted"/>
<reference evidence="3" key="1">
    <citation type="submission" date="2016-06" db="EMBL/GenBank/DDBJ databases">
        <authorList>
            <person name="Sutton G."/>
            <person name="Brinkac L."/>
            <person name="Sanka R."/>
            <person name="Adams M."/>
            <person name="Lau E."/>
            <person name="Mehaffy C."/>
            <person name="Tameris M."/>
            <person name="Hatherill M."/>
            <person name="Hanekom W."/>
            <person name="Mahomed H."/>
            <person name="Mcshane H."/>
        </authorList>
    </citation>
    <scope>NUCLEOTIDE SEQUENCE [LARGE SCALE GENOMIC DNA]</scope>
    <source>
        <strain evidence="3">852002-10433_SCH5171157</strain>
    </source>
</reference>
<feature type="domain" description="NmrA-like" evidence="1">
    <location>
        <begin position="2"/>
        <end position="229"/>
    </location>
</feature>
<name>A0A1A1Z0S2_MYCPR</name>
<dbReference type="PANTHER" id="PTHR43162:SF1">
    <property type="entry name" value="PRESTALK A DIFFERENTIATION PROTEIN A"/>
    <property type="match status" value="1"/>
</dbReference>
<dbReference type="Pfam" id="PF05368">
    <property type="entry name" value="NmrA"/>
    <property type="match status" value="1"/>
</dbReference>
<dbReference type="SUPFAM" id="SSF51735">
    <property type="entry name" value="NAD(P)-binding Rossmann-fold domains"/>
    <property type="match status" value="1"/>
</dbReference>
<organism evidence="2 3">
    <name type="scientific">Mycolicibacterium peregrinum</name>
    <name type="common">Mycobacterium peregrinum</name>
    <dbReference type="NCBI Taxonomy" id="43304"/>
    <lineage>
        <taxon>Bacteria</taxon>
        <taxon>Bacillati</taxon>
        <taxon>Actinomycetota</taxon>
        <taxon>Actinomycetes</taxon>
        <taxon>Mycobacteriales</taxon>
        <taxon>Mycobacteriaceae</taxon>
        <taxon>Mycolicibacterium</taxon>
    </lineage>
</organism>
<dbReference type="EMBL" id="LZSY01000172">
    <property type="protein sequence ID" value="OBB82997.1"/>
    <property type="molecule type" value="Genomic_DNA"/>
</dbReference>
<dbReference type="Gene3D" id="3.90.25.10">
    <property type="entry name" value="UDP-galactose 4-epimerase, domain 1"/>
    <property type="match status" value="1"/>
</dbReference>
<comment type="caution">
    <text evidence="2">The sequence shown here is derived from an EMBL/GenBank/DDBJ whole genome shotgun (WGS) entry which is preliminary data.</text>
</comment>
<dbReference type="PANTHER" id="PTHR43162">
    <property type="match status" value="1"/>
</dbReference>
<evidence type="ECO:0000313" key="2">
    <source>
        <dbReference type="EMBL" id="OBB82997.1"/>
    </source>
</evidence>
<dbReference type="InterPro" id="IPR036291">
    <property type="entry name" value="NAD(P)-bd_dom_sf"/>
</dbReference>
<evidence type="ECO:0000259" key="1">
    <source>
        <dbReference type="Pfam" id="PF05368"/>
    </source>
</evidence>
<evidence type="ECO:0000313" key="3">
    <source>
        <dbReference type="Proteomes" id="UP000094008"/>
    </source>
</evidence>
<dbReference type="AlphaFoldDB" id="A0A1A1Z0S2"/>
<protein>
    <submittedName>
        <fullName evidence="2">Nucleoside-diphosphate sugar epimerase</fullName>
    </submittedName>
</protein>
<dbReference type="RefSeq" id="WP_064886912.1">
    <property type="nucleotide sequence ID" value="NZ_LZIB01000044.1"/>
</dbReference>
<accession>A0A1A1Z0S2</accession>
<gene>
    <name evidence="2" type="ORF">A5779_08275</name>
</gene>
<dbReference type="InterPro" id="IPR008030">
    <property type="entry name" value="NmrA-like"/>
</dbReference>
<dbReference type="Gene3D" id="3.40.50.720">
    <property type="entry name" value="NAD(P)-binding Rossmann-like Domain"/>
    <property type="match status" value="1"/>
</dbReference>
<sequence length="280" mass="29581">MNTILVTGATGNVGRPLVTELVRAGARVRAVTRNPDAAGFPSGVEAVRSAAEGMVGASAVFLNSRALGPDLAATVELARTAGAQRLVALSAINADDDDTRQPSRVRGDRNREVEQLVVASGLEWVSLRPTVFASNFAGMWSAQIRAGEVVSGPYAAASTAVIVDADISAVAAVALMTDDLVGQRIPLTGPQALTNTELVATIGRVLDRPLRYHEVPTEVVRQRFVDLGFPAAFADAYMGLLADTVERPALVTHEVDKILGRPATTFAEWVADHRELFANS</sequence>
<dbReference type="InterPro" id="IPR051604">
    <property type="entry name" value="Ergot_Alk_Oxidoreductase"/>
</dbReference>
<dbReference type="Proteomes" id="UP000094008">
    <property type="component" value="Unassembled WGS sequence"/>
</dbReference>